<organism evidence="9 10">
    <name type="scientific">Paramuricea clavata</name>
    <name type="common">Red gorgonian</name>
    <name type="synonym">Violescent sea-whip</name>
    <dbReference type="NCBI Taxonomy" id="317549"/>
    <lineage>
        <taxon>Eukaryota</taxon>
        <taxon>Metazoa</taxon>
        <taxon>Cnidaria</taxon>
        <taxon>Anthozoa</taxon>
        <taxon>Octocorallia</taxon>
        <taxon>Malacalcyonacea</taxon>
        <taxon>Plexauridae</taxon>
        <taxon>Paramuricea</taxon>
    </lineage>
</organism>
<comment type="subcellular location">
    <subcellularLocation>
        <location evidence="1">Membrane</location>
        <topology evidence="1">Multi-pass membrane protein</topology>
    </subcellularLocation>
</comment>
<name>A0A6S7FE92_PARCT</name>
<dbReference type="Pfam" id="PF00664">
    <property type="entry name" value="ABC_membrane"/>
    <property type="match status" value="1"/>
</dbReference>
<keyword evidence="8" id="KW-0472">Membrane</keyword>
<dbReference type="GO" id="GO:0005524">
    <property type="term" value="F:ATP binding"/>
    <property type="evidence" value="ECO:0007669"/>
    <property type="project" value="UniProtKB-KW"/>
</dbReference>
<dbReference type="InterPro" id="IPR003439">
    <property type="entry name" value="ABC_transporter-like_ATP-bd"/>
</dbReference>
<evidence type="ECO:0000256" key="8">
    <source>
        <dbReference type="ARBA" id="ARBA00023136"/>
    </source>
</evidence>
<dbReference type="Pfam" id="PF00005">
    <property type="entry name" value="ABC_tran"/>
    <property type="match status" value="1"/>
</dbReference>
<dbReference type="SUPFAM" id="SSF52540">
    <property type="entry name" value="P-loop containing nucleoside triphosphate hydrolases"/>
    <property type="match status" value="1"/>
</dbReference>
<dbReference type="PANTHER" id="PTHR24223">
    <property type="entry name" value="ATP-BINDING CASSETTE SUB-FAMILY C"/>
    <property type="match status" value="1"/>
</dbReference>
<evidence type="ECO:0000256" key="7">
    <source>
        <dbReference type="ARBA" id="ARBA00022989"/>
    </source>
</evidence>
<comment type="similarity">
    <text evidence="2">Belongs to the ABC transporter superfamily. ABCC family. Conjugate transporter (TC 3.A.1.208) subfamily.</text>
</comment>
<dbReference type="PROSITE" id="PS50929">
    <property type="entry name" value="ABC_TM1F"/>
    <property type="match status" value="1"/>
</dbReference>
<dbReference type="SMART" id="SM00382">
    <property type="entry name" value="AAA"/>
    <property type="match status" value="1"/>
</dbReference>
<dbReference type="GO" id="GO:0140359">
    <property type="term" value="F:ABC-type transporter activity"/>
    <property type="evidence" value="ECO:0007669"/>
    <property type="project" value="InterPro"/>
</dbReference>
<dbReference type="GO" id="GO:0016887">
    <property type="term" value="F:ATP hydrolysis activity"/>
    <property type="evidence" value="ECO:0007669"/>
    <property type="project" value="InterPro"/>
</dbReference>
<dbReference type="InterPro" id="IPR011527">
    <property type="entry name" value="ABC1_TM_dom"/>
</dbReference>
<dbReference type="InterPro" id="IPR027417">
    <property type="entry name" value="P-loop_NTPase"/>
</dbReference>
<dbReference type="Gene3D" id="3.40.50.300">
    <property type="entry name" value="P-loop containing nucleotide triphosphate hydrolases"/>
    <property type="match status" value="1"/>
</dbReference>
<evidence type="ECO:0000256" key="3">
    <source>
        <dbReference type="ARBA" id="ARBA00022448"/>
    </source>
</evidence>
<evidence type="ECO:0000313" key="9">
    <source>
        <dbReference type="EMBL" id="CAB3977338.1"/>
    </source>
</evidence>
<dbReference type="InterPro" id="IPR036640">
    <property type="entry name" value="ABC1_TM_sf"/>
</dbReference>
<evidence type="ECO:0000313" key="10">
    <source>
        <dbReference type="Proteomes" id="UP001152795"/>
    </source>
</evidence>
<dbReference type="InterPro" id="IPR050173">
    <property type="entry name" value="ABC_transporter_C-like"/>
</dbReference>
<keyword evidence="6" id="KW-0067">ATP-binding</keyword>
<evidence type="ECO:0000256" key="1">
    <source>
        <dbReference type="ARBA" id="ARBA00004141"/>
    </source>
</evidence>
<evidence type="ECO:0000256" key="5">
    <source>
        <dbReference type="ARBA" id="ARBA00022741"/>
    </source>
</evidence>
<evidence type="ECO:0000256" key="4">
    <source>
        <dbReference type="ARBA" id="ARBA00022692"/>
    </source>
</evidence>
<evidence type="ECO:0000256" key="6">
    <source>
        <dbReference type="ARBA" id="ARBA00022840"/>
    </source>
</evidence>
<keyword evidence="10" id="KW-1185">Reference proteome</keyword>
<protein>
    <submittedName>
        <fullName evidence="9">Multidrug resistance-associated 4-like</fullName>
    </submittedName>
</protein>
<keyword evidence="3" id="KW-0813">Transport</keyword>
<dbReference type="PROSITE" id="PS50893">
    <property type="entry name" value="ABC_TRANSPORTER_2"/>
    <property type="match status" value="1"/>
</dbReference>
<dbReference type="InterPro" id="IPR003593">
    <property type="entry name" value="AAA+_ATPase"/>
</dbReference>
<dbReference type="Proteomes" id="UP001152795">
    <property type="component" value="Unassembled WGS sequence"/>
</dbReference>
<evidence type="ECO:0000256" key="2">
    <source>
        <dbReference type="ARBA" id="ARBA00009726"/>
    </source>
</evidence>
<dbReference type="Gene3D" id="1.20.1560.10">
    <property type="entry name" value="ABC transporter type 1, transmembrane domain"/>
    <property type="match status" value="2"/>
</dbReference>
<dbReference type="SUPFAM" id="SSF90123">
    <property type="entry name" value="ABC transporter transmembrane region"/>
    <property type="match status" value="1"/>
</dbReference>
<dbReference type="EMBL" id="CACRXK020000042">
    <property type="protein sequence ID" value="CAB3977338.1"/>
    <property type="molecule type" value="Genomic_DNA"/>
</dbReference>
<comment type="caution">
    <text evidence="9">The sequence shown here is derived from an EMBL/GenBank/DDBJ whole genome shotgun (WGS) entry which is preliminary data.</text>
</comment>
<dbReference type="InterPro" id="IPR017871">
    <property type="entry name" value="ABC_transporter-like_CS"/>
</dbReference>
<dbReference type="OrthoDB" id="6500128at2759"/>
<reference evidence="9" key="1">
    <citation type="submission" date="2020-04" db="EMBL/GenBank/DDBJ databases">
        <authorList>
            <person name="Alioto T."/>
            <person name="Alioto T."/>
            <person name="Gomez Garrido J."/>
        </authorList>
    </citation>
    <scope>NUCLEOTIDE SEQUENCE</scope>
    <source>
        <strain evidence="9">A484AB</strain>
    </source>
</reference>
<keyword evidence="7" id="KW-1133">Transmembrane helix</keyword>
<dbReference type="GO" id="GO:0016020">
    <property type="term" value="C:membrane"/>
    <property type="evidence" value="ECO:0007669"/>
    <property type="project" value="UniProtKB-SubCell"/>
</dbReference>
<dbReference type="PROSITE" id="PS00211">
    <property type="entry name" value="ABC_TRANSPORTER_1"/>
    <property type="match status" value="1"/>
</dbReference>
<proteinExistence type="inferred from homology"/>
<accession>A0A6S7FE92</accession>
<dbReference type="PANTHER" id="PTHR24223:SF456">
    <property type="entry name" value="MULTIDRUG RESISTANCE-ASSOCIATED PROTEIN LETHAL(2)03659"/>
    <property type="match status" value="1"/>
</dbReference>
<keyword evidence="5" id="KW-0547">Nucleotide-binding</keyword>
<dbReference type="CDD" id="cd03250">
    <property type="entry name" value="ABCC_MRP_domain1"/>
    <property type="match status" value="1"/>
</dbReference>
<dbReference type="AlphaFoldDB" id="A0A6S7FE92"/>
<keyword evidence="4" id="KW-0812">Transmembrane</keyword>
<sequence>MNAKVHRKDEANFLSKLTLWWIVDLLWRGRLKPINQDDLDPVREEDCSEYRTELLEKTWRNEKISANQTRRKPKLWKAMLKCFSWKEYGLLSLTCFSSISGNILYRYSTLKLIYSVLSITAHDLESRNQYLVNVWGMIIGSILTNFGIRHFNLITPILGIKSRAAVVGMIYKKQLQKSYQKLFSGKIILATSPPPPPPSPKKFRFSPGKLHKSVYISLLNVVKMRIWSFFLGRIITISRIFAVCIHYEVLIQMTRLDLNLRQNASRVAEERLGYLREVLTSIRSIKLNCLEHIYENKIKNTRWGDLKMHRHPYSNLVSGCRNDVKAIVLKLSTHVFLFLHKSILTPYHLITMMLLFANINDAVLFDIPLSTHFTTNIIMALTRIQRFLESYDFMDVTTDENRVPAADQSECVEQSSEKMKASGHLNCTPYVWLDNVSCNLPASGVSNLQENSVSLLKDISFKISTKGLVIITGSVGSGKSSLLACILNKELRVTKGTIKRSGNIAYVSDKPWVFPGTIRQNILFGSAYDEKWYLEIVEACQLEKDFKGFPKLDLSRIGEHGATLSGGQRARLAMARAVYSRADIYLMDDPLSSLDAKVAENIFKNVLKRMLSERIVFLVTHKHSNEADYILMLDKDVRITETTKYNNTNTKYKIQNTKQREVEGELSLRDCNLDLCFQGWGKAIGVHLVGSCETQLGFEKPLIKVRYSKKLILLAKEHDVGKVLAIKFWVIYTTTSAILSLGVFIQIFLRARAVVAQGTVEELREAEEDRQVGNVSIKVHAKYFTYGAPVTILFLILLAIIAGQGLILWVDIQVSSLPNLANQTDKFHTALYVYPVSLIATVLVTTLAKCCIFLVPIRANYKLHNKMVSCLLQAPSHFYAVNPAGRILNRLSQDINNLDDLLPFYLVNFVHDAALSPGAIILCLISNILLTPLIIITITICFGLSKLFFNSAMDIKRLMSQAGSPLYSHFSNTMEGLRIIRVHNRQKEFTKVLLRYELNYNGINGCKADTLTI</sequence>
<gene>
    <name evidence="9" type="ORF">PACLA_8A035420</name>
</gene>